<evidence type="ECO:0000313" key="1">
    <source>
        <dbReference type="EMBL" id="EAR09902.1"/>
    </source>
</evidence>
<dbReference type="RefSeq" id="WP_008048459.1">
    <property type="nucleotide sequence ID" value="NZ_CH724155.1"/>
</dbReference>
<protein>
    <recommendedName>
        <fullName evidence="3">RND transporter</fullName>
    </recommendedName>
</protein>
<dbReference type="AlphaFoldDB" id="A4BDF8"/>
<proteinExistence type="predicted"/>
<gene>
    <name evidence="1" type="ORF">MED297_06119</name>
</gene>
<dbReference type="Proteomes" id="UP000005953">
    <property type="component" value="Unassembled WGS sequence"/>
</dbReference>
<sequence>MMWIDQLDWPILLIAGFFLAVAPMQPEPHLVEKLRMLSEGTLVKPLDIFDLLMHSAPLALIAIKATRQFVLGQ</sequence>
<keyword evidence="2" id="KW-1185">Reference proteome</keyword>
<name>A4BDF8_9GAMM</name>
<evidence type="ECO:0000313" key="2">
    <source>
        <dbReference type="Proteomes" id="UP000005953"/>
    </source>
</evidence>
<accession>A4BDF8</accession>
<organism evidence="1 2">
    <name type="scientific">Reinekea blandensis MED297</name>
    <dbReference type="NCBI Taxonomy" id="314283"/>
    <lineage>
        <taxon>Bacteria</taxon>
        <taxon>Pseudomonadati</taxon>
        <taxon>Pseudomonadota</taxon>
        <taxon>Gammaproteobacteria</taxon>
        <taxon>Oceanospirillales</taxon>
        <taxon>Saccharospirillaceae</taxon>
        <taxon>Reinekea</taxon>
    </lineage>
</organism>
<reference evidence="1 2" key="1">
    <citation type="submission" date="2006-02" db="EMBL/GenBank/DDBJ databases">
        <authorList>
            <person name="Pinhassi J."/>
            <person name="Pedros-Alio C."/>
            <person name="Ferriera S."/>
            <person name="Johnson J."/>
            <person name="Kravitz S."/>
            <person name="Halpern A."/>
            <person name="Remington K."/>
            <person name="Beeson K."/>
            <person name="Tran B."/>
            <person name="Rogers Y.-H."/>
            <person name="Friedman R."/>
            <person name="Venter J.C."/>
        </authorList>
    </citation>
    <scope>NUCLEOTIDE SEQUENCE [LARGE SCALE GENOMIC DNA]</scope>
    <source>
        <strain evidence="1 2">MED297</strain>
    </source>
</reference>
<dbReference type="OrthoDB" id="1467821at2"/>
<evidence type="ECO:0008006" key="3">
    <source>
        <dbReference type="Google" id="ProtNLM"/>
    </source>
</evidence>
<dbReference type="HOGENOM" id="CLU_189883_0_0_6"/>
<comment type="caution">
    <text evidence="1">The sequence shown here is derived from an EMBL/GenBank/DDBJ whole genome shotgun (WGS) entry which is preliminary data.</text>
</comment>
<dbReference type="STRING" id="314283.MED297_06119"/>
<dbReference type="EMBL" id="AAOE01000007">
    <property type="protein sequence ID" value="EAR09902.1"/>
    <property type="molecule type" value="Genomic_DNA"/>
</dbReference>